<feature type="region of interest" description="Disordered" evidence="1">
    <location>
        <begin position="1"/>
        <end position="40"/>
    </location>
</feature>
<feature type="non-terminal residue" evidence="2">
    <location>
        <position position="1"/>
    </location>
</feature>
<dbReference type="Proteomes" id="UP000789342">
    <property type="component" value="Unassembled WGS sequence"/>
</dbReference>
<feature type="compositionally biased region" description="Basic residues" evidence="1">
    <location>
        <begin position="22"/>
        <end position="34"/>
    </location>
</feature>
<comment type="caution">
    <text evidence="2">The sequence shown here is derived from an EMBL/GenBank/DDBJ whole genome shotgun (WGS) entry which is preliminary data.</text>
</comment>
<evidence type="ECO:0000313" key="3">
    <source>
        <dbReference type="Proteomes" id="UP000789342"/>
    </source>
</evidence>
<evidence type="ECO:0000313" key="2">
    <source>
        <dbReference type="EMBL" id="CAG8702979.1"/>
    </source>
</evidence>
<protein>
    <submittedName>
        <fullName evidence="2">10019_t:CDS:1</fullName>
    </submittedName>
</protein>
<gene>
    <name evidence="2" type="ORF">AMORRO_LOCUS12239</name>
</gene>
<evidence type="ECO:0000256" key="1">
    <source>
        <dbReference type="SAM" id="MobiDB-lite"/>
    </source>
</evidence>
<keyword evidence="3" id="KW-1185">Reference proteome</keyword>
<organism evidence="2 3">
    <name type="scientific">Acaulospora morrowiae</name>
    <dbReference type="NCBI Taxonomy" id="94023"/>
    <lineage>
        <taxon>Eukaryota</taxon>
        <taxon>Fungi</taxon>
        <taxon>Fungi incertae sedis</taxon>
        <taxon>Mucoromycota</taxon>
        <taxon>Glomeromycotina</taxon>
        <taxon>Glomeromycetes</taxon>
        <taxon>Diversisporales</taxon>
        <taxon>Acaulosporaceae</taxon>
        <taxon>Acaulospora</taxon>
    </lineage>
</organism>
<name>A0A9N9N5T3_9GLOM</name>
<feature type="compositionally biased region" description="Basic and acidic residues" evidence="1">
    <location>
        <begin position="7"/>
        <end position="21"/>
    </location>
</feature>
<dbReference type="EMBL" id="CAJVPV010017517">
    <property type="protein sequence ID" value="CAG8702979.1"/>
    <property type="molecule type" value="Genomic_DNA"/>
</dbReference>
<reference evidence="2" key="1">
    <citation type="submission" date="2021-06" db="EMBL/GenBank/DDBJ databases">
        <authorList>
            <person name="Kallberg Y."/>
            <person name="Tangrot J."/>
            <person name="Rosling A."/>
        </authorList>
    </citation>
    <scope>NUCLEOTIDE SEQUENCE</scope>
    <source>
        <strain evidence="2">CL551</strain>
    </source>
</reference>
<proteinExistence type="predicted"/>
<accession>A0A9N9N5T3</accession>
<dbReference type="AlphaFoldDB" id="A0A9N9N5T3"/>
<sequence length="77" mass="9317">MPQTHLQDIKKSHSKLQDRQTKILHKHHMKSKHHDKTDNESVKKLPNWQVVLKFCITIMEFDIAMKTEWMKKLGRKK</sequence>